<name>A0A7X3S9Z8_9HYPH</name>
<dbReference type="EMBL" id="WUMV01000010">
    <property type="protein sequence ID" value="MXN67305.1"/>
    <property type="molecule type" value="Genomic_DNA"/>
</dbReference>
<dbReference type="Gene3D" id="3.40.630.30">
    <property type="match status" value="1"/>
</dbReference>
<reference evidence="2 3" key="1">
    <citation type="submission" date="2019-12" db="EMBL/GenBank/DDBJ databases">
        <authorList>
            <person name="Li M."/>
        </authorList>
    </citation>
    <scope>NUCLEOTIDE SEQUENCE [LARGE SCALE GENOMIC DNA]</scope>
    <source>
        <strain evidence="2 3">GBMRC 2046</strain>
    </source>
</reference>
<keyword evidence="2" id="KW-0808">Transferase</keyword>
<evidence type="ECO:0000259" key="1">
    <source>
        <dbReference type="Pfam" id="PF13480"/>
    </source>
</evidence>
<dbReference type="Pfam" id="PF13480">
    <property type="entry name" value="Acetyltransf_6"/>
    <property type="match status" value="1"/>
</dbReference>
<gene>
    <name evidence="2" type="ORF">GR183_20545</name>
</gene>
<dbReference type="Proteomes" id="UP000433101">
    <property type="component" value="Unassembled WGS sequence"/>
</dbReference>
<comment type="caution">
    <text evidence="2">The sequence shown here is derived from an EMBL/GenBank/DDBJ whole genome shotgun (WGS) entry which is preliminary data.</text>
</comment>
<dbReference type="AlphaFoldDB" id="A0A7X3S9Z8"/>
<proteinExistence type="predicted"/>
<evidence type="ECO:0000313" key="3">
    <source>
        <dbReference type="Proteomes" id="UP000433101"/>
    </source>
</evidence>
<dbReference type="InterPro" id="IPR038740">
    <property type="entry name" value="BioF2-like_GNAT_dom"/>
</dbReference>
<evidence type="ECO:0000313" key="2">
    <source>
        <dbReference type="EMBL" id="MXN67305.1"/>
    </source>
</evidence>
<dbReference type="RefSeq" id="WP_160777554.1">
    <property type="nucleotide sequence ID" value="NZ_WUMV01000010.1"/>
</dbReference>
<dbReference type="InterPro" id="IPR016181">
    <property type="entry name" value="Acyl_CoA_acyltransferase"/>
</dbReference>
<organism evidence="2 3">
    <name type="scientific">Stappia sediminis</name>
    <dbReference type="NCBI Taxonomy" id="2692190"/>
    <lineage>
        <taxon>Bacteria</taxon>
        <taxon>Pseudomonadati</taxon>
        <taxon>Pseudomonadota</taxon>
        <taxon>Alphaproteobacteria</taxon>
        <taxon>Hyphomicrobiales</taxon>
        <taxon>Stappiaceae</taxon>
        <taxon>Stappia</taxon>
    </lineage>
</organism>
<dbReference type="GO" id="GO:0016740">
    <property type="term" value="F:transferase activity"/>
    <property type="evidence" value="ECO:0007669"/>
    <property type="project" value="UniProtKB-KW"/>
</dbReference>
<accession>A0A7X3S9Z8</accession>
<dbReference type="SUPFAM" id="SSF55729">
    <property type="entry name" value="Acyl-CoA N-acyltransferases (Nat)"/>
    <property type="match status" value="1"/>
</dbReference>
<protein>
    <submittedName>
        <fullName evidence="2">GNAT family N-acetyltransferase</fullName>
    </submittedName>
</protein>
<keyword evidence="3" id="KW-1185">Reference proteome</keyword>
<sequence>MPSSAVSVSCDAERAPLAPGVHCFRTVEEAENAWRLLESVSVGCLYNTFDWLSSFQANIGEKKCVTPLFVVIADAGGPVAGFALGLEGHYGMRIARPLGYGFGNQNTGLWRPDAMDTRTGSLLLGAMKEEAAKLGADCLDLRDMAHSIDGRPNPISAKAQPQSFTPIFAMALEADFEALYRKHRSSSARKKLNAKERKLGEMNGFRISLARDEDTALRFLDCMIAQRSARAASSGIPNAFAGYAARDFLRSLLLASIADGSKRFTIHALEAEGKVRATYLGGMRGNCFYAYANSIAEDDFLKFSPGDVLLKALVREMCEAGLERFDFGLGAERYKTAWAQAESLSDIVIPLSIRGRLYSASTRAKTALKRVIRDNPRAWSLVRRARALRAQMS</sequence>
<feature type="domain" description="BioF2-like acetyltransferase" evidence="1">
    <location>
        <begin position="186"/>
        <end position="335"/>
    </location>
</feature>